<dbReference type="EMBL" id="JAAQHG020000022">
    <property type="protein sequence ID" value="KAL1585043.1"/>
    <property type="molecule type" value="Genomic_DNA"/>
</dbReference>
<dbReference type="Proteomes" id="UP000803884">
    <property type="component" value="Unassembled WGS sequence"/>
</dbReference>
<reference evidence="1 2" key="1">
    <citation type="journal article" date="2020" name="Microbiol. Resour. Announc.">
        <title>Draft Genome Sequence of a Cladosporium Species Isolated from the Mesophotic Ascidian Didemnum maculosum.</title>
        <authorList>
            <person name="Gioti A."/>
            <person name="Siaperas R."/>
            <person name="Nikolaivits E."/>
            <person name="Le Goff G."/>
            <person name="Ouazzani J."/>
            <person name="Kotoulas G."/>
            <person name="Topakas E."/>
        </authorList>
    </citation>
    <scope>NUCLEOTIDE SEQUENCE [LARGE SCALE GENOMIC DNA]</scope>
    <source>
        <strain evidence="1 2">TM138-S3</strain>
    </source>
</reference>
<dbReference type="CDD" id="cd22997">
    <property type="entry name" value="GT_LH"/>
    <property type="match status" value="1"/>
</dbReference>
<dbReference type="GeneID" id="96007563"/>
<accession>A0AB34KJS7</accession>
<keyword evidence="2" id="KW-1185">Reference proteome</keyword>
<evidence type="ECO:0000313" key="1">
    <source>
        <dbReference type="EMBL" id="KAL1585043.1"/>
    </source>
</evidence>
<proteinExistence type="predicted"/>
<protein>
    <submittedName>
        <fullName evidence="1">Uncharacterized protein</fullName>
    </submittedName>
</protein>
<name>A0AB34KJS7_9PEZI</name>
<sequence length="477" mass="53718">MLLNTACFTRFTRIGAPVLLFILLAFLSQRFYFSSLPLRGVPTAAGKLHIGVFATSGNYHLCQLHISAALMGYPAFTLVNWQDPEDKDAMKQHAAKIEGAIKYIDSIPAEQQDELVFLVDGYDMWFQLPHEYILKRYHELVAEAHQRHIDEYGQALVAEHNIKTTVIFGPDKECAPGGMDAPGCWAVPESLMHPLAFGPETDHTKSTQSRPRWLNSGTIIGPAHQIRDILIAAAEERRVAHVTDSDQYYFGVLYGMQSYARRLLRLHRDQSLGIDTVGDSAFLDASRPSSPSDKHFPNIANRQSDYSIGLDTNSAIFQTTGFYADYISWVRNNASSDYVRDAARKGNYHHHFALQDDLKGRGPGQIVGVPESALGRWETLPLATNTVSRNVPAVMHINGKKGYRILWWPRMWFYPFLEQIWTHLKSNGNMGSSTIAGQRRAIEGAHTLNQQGPGWIDWEDVCGKYEDRLMGKSREPN</sequence>
<dbReference type="PANTHER" id="PTHR36587:SF2">
    <property type="entry name" value="EXPRESSION SITE-ASSOCIATED GENE 3 (ESAG3)-LIKE PROTEIN"/>
    <property type="match status" value="1"/>
</dbReference>
<dbReference type="AlphaFoldDB" id="A0AB34KJS7"/>
<organism evidence="1 2">
    <name type="scientific">Cladosporium halotolerans</name>
    <dbReference type="NCBI Taxonomy" id="1052096"/>
    <lineage>
        <taxon>Eukaryota</taxon>
        <taxon>Fungi</taxon>
        <taxon>Dikarya</taxon>
        <taxon>Ascomycota</taxon>
        <taxon>Pezizomycotina</taxon>
        <taxon>Dothideomycetes</taxon>
        <taxon>Dothideomycetidae</taxon>
        <taxon>Cladosporiales</taxon>
        <taxon>Cladosporiaceae</taxon>
        <taxon>Cladosporium</taxon>
    </lineage>
</organism>
<evidence type="ECO:0000313" key="2">
    <source>
        <dbReference type="Proteomes" id="UP000803884"/>
    </source>
</evidence>
<gene>
    <name evidence="1" type="ORF">WHR41_06120</name>
</gene>
<dbReference type="RefSeq" id="XP_069228149.1">
    <property type="nucleotide sequence ID" value="XM_069374725.1"/>
</dbReference>
<dbReference type="PANTHER" id="PTHR36587">
    <property type="entry name" value="EXPRESSION SITE-ASSOCIATED GENE 3 (ESAG3)-LIKE PROTEIN"/>
    <property type="match status" value="1"/>
</dbReference>
<comment type="caution">
    <text evidence="1">The sequence shown here is derived from an EMBL/GenBank/DDBJ whole genome shotgun (WGS) entry which is preliminary data.</text>
</comment>